<evidence type="ECO:0000256" key="1">
    <source>
        <dbReference type="ARBA" id="ARBA00022574"/>
    </source>
</evidence>
<dbReference type="Proteomes" id="UP000314294">
    <property type="component" value="Unassembled WGS sequence"/>
</dbReference>
<gene>
    <name evidence="3" type="primary">WDFY3_1</name>
    <name evidence="3" type="ORF">EYF80_017651</name>
</gene>
<dbReference type="EMBL" id="SRLO01000142">
    <property type="protein sequence ID" value="TNN72074.1"/>
    <property type="molecule type" value="Genomic_DNA"/>
</dbReference>
<organism evidence="3 4">
    <name type="scientific">Liparis tanakae</name>
    <name type="common">Tanaka's snailfish</name>
    <dbReference type="NCBI Taxonomy" id="230148"/>
    <lineage>
        <taxon>Eukaryota</taxon>
        <taxon>Metazoa</taxon>
        <taxon>Chordata</taxon>
        <taxon>Craniata</taxon>
        <taxon>Vertebrata</taxon>
        <taxon>Euteleostomi</taxon>
        <taxon>Actinopterygii</taxon>
        <taxon>Neopterygii</taxon>
        <taxon>Teleostei</taxon>
        <taxon>Neoteleostei</taxon>
        <taxon>Acanthomorphata</taxon>
        <taxon>Eupercaria</taxon>
        <taxon>Perciformes</taxon>
        <taxon>Cottioidei</taxon>
        <taxon>Cottales</taxon>
        <taxon>Liparidae</taxon>
        <taxon>Liparis</taxon>
    </lineage>
</organism>
<evidence type="ECO:0000256" key="2">
    <source>
        <dbReference type="SAM" id="MobiDB-lite"/>
    </source>
</evidence>
<name>A0A4Z2I435_9TELE</name>
<reference evidence="3 4" key="1">
    <citation type="submission" date="2019-03" db="EMBL/GenBank/DDBJ databases">
        <title>First draft genome of Liparis tanakae, snailfish: a comprehensive survey of snailfish specific genes.</title>
        <authorList>
            <person name="Kim W."/>
            <person name="Song I."/>
            <person name="Jeong J.-H."/>
            <person name="Kim D."/>
            <person name="Kim S."/>
            <person name="Ryu S."/>
            <person name="Song J.Y."/>
            <person name="Lee S.K."/>
        </authorList>
    </citation>
    <scope>NUCLEOTIDE SEQUENCE [LARGE SCALE GENOMIC DNA]</scope>
    <source>
        <tissue evidence="3">Muscle</tissue>
    </source>
</reference>
<sequence length="282" mass="31917">MRRAAFARTKPLKMNMVKRIMGRPRQEECSPQDNALGLMHLRRLFSELCHPPRHMTQKEQEEKLYMMLPVFNRVFGNAPPSTMTEKFSDLLQFTTQVSRLMSEEASRGWMLLTTINLLASSGQKTVDCMTTMSVPSTLVKCLYLFFDLPHMVEAPAGSAPQPLPTTPPPPPPPTPPLVQEKTAGHTQQELPLADRRVMLQKVFVQILVKLCTFVSPAEELAQKDDLQLLFSAITSWCPPHNLPWRRSAGEVLTTISRHGLSVNVVKYIHGKYTWLVCKNVNV</sequence>
<keyword evidence="4" id="KW-1185">Reference proteome</keyword>
<proteinExistence type="predicted"/>
<accession>A0A4Z2I435</accession>
<comment type="caution">
    <text evidence="3">The sequence shown here is derived from an EMBL/GenBank/DDBJ whole genome shotgun (WGS) entry which is preliminary data.</text>
</comment>
<dbReference type="PANTHER" id="PTHR46108:SF1">
    <property type="entry name" value="WD REPEAT AND FYVE DOMAIN-CONTAINING PROTEIN 3"/>
    <property type="match status" value="1"/>
</dbReference>
<keyword evidence="1" id="KW-0853">WD repeat</keyword>
<feature type="region of interest" description="Disordered" evidence="2">
    <location>
        <begin position="156"/>
        <end position="186"/>
    </location>
</feature>
<dbReference type="GO" id="GO:0035973">
    <property type="term" value="P:aggrephagy"/>
    <property type="evidence" value="ECO:0007669"/>
    <property type="project" value="TreeGrafter"/>
</dbReference>
<dbReference type="AlphaFoldDB" id="A0A4Z2I435"/>
<feature type="compositionally biased region" description="Pro residues" evidence="2">
    <location>
        <begin position="161"/>
        <end position="176"/>
    </location>
</feature>
<protein>
    <submittedName>
        <fullName evidence="3">WD repeat and FYVE domain-containing protein 3</fullName>
    </submittedName>
</protein>
<evidence type="ECO:0000313" key="4">
    <source>
        <dbReference type="Proteomes" id="UP000314294"/>
    </source>
</evidence>
<dbReference type="InterPro" id="IPR051944">
    <property type="entry name" value="BEACH_domain_protein"/>
</dbReference>
<dbReference type="PANTHER" id="PTHR46108">
    <property type="entry name" value="BLUE CHEESE"/>
    <property type="match status" value="1"/>
</dbReference>
<dbReference type="OrthoDB" id="10018316at2759"/>
<evidence type="ECO:0000313" key="3">
    <source>
        <dbReference type="EMBL" id="TNN72074.1"/>
    </source>
</evidence>